<dbReference type="InterPro" id="IPR037069">
    <property type="entry name" value="AcylCoA_DH/ox_N_sf"/>
</dbReference>
<dbReference type="PANTHER" id="PTHR43884">
    <property type="entry name" value="ACYL-COA DEHYDROGENASE"/>
    <property type="match status" value="1"/>
</dbReference>
<evidence type="ECO:0000256" key="3">
    <source>
        <dbReference type="ARBA" id="ARBA00022630"/>
    </source>
</evidence>
<comment type="cofactor">
    <cofactor evidence="1 5">
        <name>FAD</name>
        <dbReference type="ChEBI" id="CHEBI:57692"/>
    </cofactor>
</comment>
<keyword evidence="10" id="KW-1185">Reference proteome</keyword>
<dbReference type="Pfam" id="PF02771">
    <property type="entry name" value="Acyl-CoA_dh_N"/>
    <property type="match status" value="1"/>
</dbReference>
<dbReference type="Gene3D" id="2.40.110.10">
    <property type="entry name" value="Butyryl-CoA Dehydrogenase, subunit A, domain 2"/>
    <property type="match status" value="1"/>
</dbReference>
<keyword evidence="4 5" id="KW-0274">FAD</keyword>
<dbReference type="InterPro" id="IPR036250">
    <property type="entry name" value="AcylCo_DH-like_C"/>
</dbReference>
<dbReference type="GO" id="GO:0016491">
    <property type="term" value="F:oxidoreductase activity"/>
    <property type="evidence" value="ECO:0007669"/>
    <property type="project" value="UniProtKB-KW"/>
</dbReference>
<dbReference type="PANTHER" id="PTHR43884:SF12">
    <property type="entry name" value="ISOVALERYL-COA DEHYDROGENASE, MITOCHONDRIAL-RELATED"/>
    <property type="match status" value="1"/>
</dbReference>
<dbReference type="Pfam" id="PF00441">
    <property type="entry name" value="Acyl-CoA_dh_1"/>
    <property type="match status" value="1"/>
</dbReference>
<evidence type="ECO:0000256" key="5">
    <source>
        <dbReference type="RuleBase" id="RU362125"/>
    </source>
</evidence>
<dbReference type="InterPro" id="IPR009075">
    <property type="entry name" value="AcylCo_DH/oxidase_C"/>
</dbReference>
<proteinExistence type="inferred from homology"/>
<comment type="caution">
    <text evidence="9">The sequence shown here is derived from an EMBL/GenBank/DDBJ whole genome shotgun (WGS) entry which is preliminary data.</text>
</comment>
<dbReference type="EMBL" id="JBHSPA010000025">
    <property type="protein sequence ID" value="MFC5826536.1"/>
    <property type="molecule type" value="Genomic_DNA"/>
</dbReference>
<sequence>MIRWSPEQVELRAGLARWCDDLSADHVEQDAQGVFPREKWALIQKTGILGLPFGSPWGGLGQDLLTTMYVLEGLGLGCRDGGLSFSVTTSMASTGVPLQDFGSAELKDRYLPAICTGDAIGAHAITETESGSDALQMRTTAERDGDHFVLNGSKIFVSNGPIADLIVIYARTRPDAGALGITAFLVPGDTPGLGVGAPVAKMGLRTSPVSELYLDGCRVPASHVLGQVGGGFLVLDHVMKREILFSFIVNVGEMQHRLDRCVEYARKRQQFGQPIGSFQAVAHKIVDMKIRLETARKWLYDTGERLLTGANVTTELAIAKLLTSEANLESSLTAVQVFGGNGYMSEYGLEKDVRNAVAGRIYSGSNEMQYNRVAAMLGLGKTAPTKESPQS</sequence>
<dbReference type="Proteomes" id="UP001596058">
    <property type="component" value="Unassembled WGS sequence"/>
</dbReference>
<reference evidence="10" key="1">
    <citation type="journal article" date="2019" name="Int. J. Syst. Evol. Microbiol.">
        <title>The Global Catalogue of Microorganisms (GCM) 10K type strain sequencing project: providing services to taxonomists for standard genome sequencing and annotation.</title>
        <authorList>
            <consortium name="The Broad Institute Genomics Platform"/>
            <consortium name="The Broad Institute Genome Sequencing Center for Infectious Disease"/>
            <person name="Wu L."/>
            <person name="Ma J."/>
        </authorList>
    </citation>
    <scope>NUCLEOTIDE SEQUENCE [LARGE SCALE GENOMIC DNA]</scope>
    <source>
        <strain evidence="10">CCUG 53903</strain>
    </source>
</reference>
<dbReference type="RefSeq" id="WP_379516047.1">
    <property type="nucleotide sequence ID" value="NZ_JBHSPA010000025.1"/>
</dbReference>
<keyword evidence="3 5" id="KW-0285">Flavoprotein</keyword>
<evidence type="ECO:0000259" key="7">
    <source>
        <dbReference type="Pfam" id="PF02770"/>
    </source>
</evidence>
<evidence type="ECO:0000313" key="10">
    <source>
        <dbReference type="Proteomes" id="UP001596058"/>
    </source>
</evidence>
<dbReference type="PROSITE" id="PS00073">
    <property type="entry name" value="ACYL_COA_DH_2"/>
    <property type="match status" value="1"/>
</dbReference>
<dbReference type="SUPFAM" id="SSF47203">
    <property type="entry name" value="Acyl-CoA dehydrogenase C-terminal domain-like"/>
    <property type="match status" value="1"/>
</dbReference>
<dbReference type="InterPro" id="IPR006089">
    <property type="entry name" value="Acyl-CoA_DH_CS"/>
</dbReference>
<accession>A0ABW1CP32</accession>
<dbReference type="InterPro" id="IPR009100">
    <property type="entry name" value="AcylCoA_DH/oxidase_NM_dom_sf"/>
</dbReference>
<comment type="similarity">
    <text evidence="2 5">Belongs to the acyl-CoA dehydrogenase family.</text>
</comment>
<protein>
    <submittedName>
        <fullName evidence="9">Acyl-CoA dehydrogenase family protein</fullName>
        <ecNumber evidence="9">1.-.-.-</ecNumber>
    </submittedName>
</protein>
<feature type="domain" description="Acyl-CoA dehydrogenase/oxidase C-terminal" evidence="6">
    <location>
        <begin position="230"/>
        <end position="376"/>
    </location>
</feature>
<name>A0ABW1CP32_9ACTN</name>
<dbReference type="InterPro" id="IPR013786">
    <property type="entry name" value="AcylCoA_DH/ox_N"/>
</dbReference>
<evidence type="ECO:0000313" key="9">
    <source>
        <dbReference type="EMBL" id="MFC5826536.1"/>
    </source>
</evidence>
<dbReference type="EC" id="1.-.-.-" evidence="9"/>
<dbReference type="InterPro" id="IPR006091">
    <property type="entry name" value="Acyl-CoA_Oxase/DH_mid-dom"/>
</dbReference>
<feature type="domain" description="Acyl-CoA oxidase/dehydrogenase middle" evidence="7">
    <location>
        <begin position="122"/>
        <end position="217"/>
    </location>
</feature>
<dbReference type="Gene3D" id="1.10.540.10">
    <property type="entry name" value="Acyl-CoA dehydrogenase/oxidase, N-terminal domain"/>
    <property type="match status" value="1"/>
</dbReference>
<feature type="domain" description="Acyl-CoA dehydrogenase/oxidase N-terminal" evidence="8">
    <location>
        <begin position="5"/>
        <end position="118"/>
    </location>
</feature>
<evidence type="ECO:0000256" key="1">
    <source>
        <dbReference type="ARBA" id="ARBA00001974"/>
    </source>
</evidence>
<evidence type="ECO:0000259" key="6">
    <source>
        <dbReference type="Pfam" id="PF00441"/>
    </source>
</evidence>
<dbReference type="Pfam" id="PF02770">
    <property type="entry name" value="Acyl-CoA_dh_M"/>
    <property type="match status" value="1"/>
</dbReference>
<evidence type="ECO:0000256" key="2">
    <source>
        <dbReference type="ARBA" id="ARBA00009347"/>
    </source>
</evidence>
<evidence type="ECO:0000259" key="8">
    <source>
        <dbReference type="Pfam" id="PF02771"/>
    </source>
</evidence>
<dbReference type="Gene3D" id="1.20.140.10">
    <property type="entry name" value="Butyryl-CoA Dehydrogenase, subunit A, domain 3"/>
    <property type="match status" value="1"/>
</dbReference>
<dbReference type="SUPFAM" id="SSF56645">
    <property type="entry name" value="Acyl-CoA dehydrogenase NM domain-like"/>
    <property type="match status" value="1"/>
</dbReference>
<gene>
    <name evidence="9" type="ORF">ACFPZ3_21930</name>
</gene>
<evidence type="ECO:0000256" key="4">
    <source>
        <dbReference type="ARBA" id="ARBA00022827"/>
    </source>
</evidence>
<dbReference type="InterPro" id="IPR046373">
    <property type="entry name" value="Acyl-CoA_Oxase/DH_mid-dom_sf"/>
</dbReference>
<organism evidence="9 10">
    <name type="scientific">Nonomuraea insulae</name>
    <dbReference type="NCBI Taxonomy" id="1616787"/>
    <lineage>
        <taxon>Bacteria</taxon>
        <taxon>Bacillati</taxon>
        <taxon>Actinomycetota</taxon>
        <taxon>Actinomycetes</taxon>
        <taxon>Streptosporangiales</taxon>
        <taxon>Streptosporangiaceae</taxon>
        <taxon>Nonomuraea</taxon>
    </lineage>
</organism>
<keyword evidence="5 9" id="KW-0560">Oxidoreductase</keyword>